<evidence type="ECO:0000256" key="4">
    <source>
        <dbReference type="RuleBase" id="RU363034"/>
    </source>
</evidence>
<protein>
    <submittedName>
        <fullName evidence="8">Trypsin-7-like</fullName>
    </submittedName>
</protein>
<dbReference type="InterPro" id="IPR001314">
    <property type="entry name" value="Peptidase_S1A"/>
</dbReference>
<dbReference type="RefSeq" id="XP_017769482.1">
    <property type="nucleotide sequence ID" value="XM_017913993.1"/>
</dbReference>
<evidence type="ECO:0000256" key="1">
    <source>
        <dbReference type="ARBA" id="ARBA00022670"/>
    </source>
</evidence>
<dbReference type="InterPro" id="IPR043504">
    <property type="entry name" value="Peptidase_S1_PA_chymotrypsin"/>
</dbReference>
<dbReference type="Pfam" id="PF00089">
    <property type="entry name" value="Trypsin"/>
    <property type="match status" value="1"/>
</dbReference>
<proteinExistence type="predicted"/>
<evidence type="ECO:0000259" key="6">
    <source>
        <dbReference type="PROSITE" id="PS50240"/>
    </source>
</evidence>
<gene>
    <name evidence="8" type="primary">LOC108557473</name>
</gene>
<feature type="domain" description="Peptidase S1" evidence="6">
    <location>
        <begin position="28"/>
        <end position="252"/>
    </location>
</feature>
<dbReference type="InterPro" id="IPR018114">
    <property type="entry name" value="TRYPSIN_HIS"/>
</dbReference>
<dbReference type="CDD" id="cd00190">
    <property type="entry name" value="Tryp_SPc"/>
    <property type="match status" value="1"/>
</dbReference>
<keyword evidence="5" id="KW-0732">Signal</keyword>
<name>A0ABM1M4I2_NICVS</name>
<keyword evidence="3" id="KW-1015">Disulfide bond</keyword>
<accession>A0ABM1M4I2</accession>
<organism evidence="7 8">
    <name type="scientific">Nicrophorus vespilloides</name>
    <name type="common">Boreal carrion beetle</name>
    <dbReference type="NCBI Taxonomy" id="110193"/>
    <lineage>
        <taxon>Eukaryota</taxon>
        <taxon>Metazoa</taxon>
        <taxon>Ecdysozoa</taxon>
        <taxon>Arthropoda</taxon>
        <taxon>Hexapoda</taxon>
        <taxon>Insecta</taxon>
        <taxon>Pterygota</taxon>
        <taxon>Neoptera</taxon>
        <taxon>Endopterygota</taxon>
        <taxon>Coleoptera</taxon>
        <taxon>Polyphaga</taxon>
        <taxon>Staphyliniformia</taxon>
        <taxon>Silphidae</taxon>
        <taxon>Nicrophorinae</taxon>
        <taxon>Nicrophorus</taxon>
    </lineage>
</organism>
<evidence type="ECO:0000313" key="7">
    <source>
        <dbReference type="Proteomes" id="UP000695000"/>
    </source>
</evidence>
<evidence type="ECO:0000256" key="5">
    <source>
        <dbReference type="SAM" id="SignalP"/>
    </source>
</evidence>
<dbReference type="PRINTS" id="PR00722">
    <property type="entry name" value="CHYMOTRYPSIN"/>
</dbReference>
<feature type="signal peptide" evidence="5">
    <location>
        <begin position="1"/>
        <end position="19"/>
    </location>
</feature>
<evidence type="ECO:0000313" key="8">
    <source>
        <dbReference type="RefSeq" id="XP_017769482.1"/>
    </source>
</evidence>
<dbReference type="Gene3D" id="2.40.10.10">
    <property type="entry name" value="Trypsin-like serine proteases"/>
    <property type="match status" value="1"/>
</dbReference>
<keyword evidence="1 4" id="KW-0645">Protease</keyword>
<evidence type="ECO:0000256" key="3">
    <source>
        <dbReference type="ARBA" id="ARBA00023157"/>
    </source>
</evidence>
<dbReference type="InterPro" id="IPR033116">
    <property type="entry name" value="TRYPSIN_SER"/>
</dbReference>
<dbReference type="SMART" id="SM00020">
    <property type="entry name" value="Tryp_SPc"/>
    <property type="match status" value="1"/>
</dbReference>
<feature type="chain" id="PRO_5045390439" evidence="5">
    <location>
        <begin position="20"/>
        <end position="255"/>
    </location>
</feature>
<dbReference type="PANTHER" id="PTHR24252">
    <property type="entry name" value="ACROSIN-RELATED"/>
    <property type="match status" value="1"/>
</dbReference>
<evidence type="ECO:0000256" key="2">
    <source>
        <dbReference type="ARBA" id="ARBA00022801"/>
    </source>
</evidence>
<dbReference type="InterPro" id="IPR001254">
    <property type="entry name" value="Trypsin_dom"/>
</dbReference>
<keyword evidence="4" id="KW-0720">Serine protease</keyword>
<dbReference type="PROSITE" id="PS00135">
    <property type="entry name" value="TRYPSIN_SER"/>
    <property type="match status" value="1"/>
</dbReference>
<dbReference type="InterPro" id="IPR009003">
    <property type="entry name" value="Peptidase_S1_PA"/>
</dbReference>
<reference evidence="8" key="1">
    <citation type="submission" date="2025-08" db="UniProtKB">
        <authorList>
            <consortium name="RefSeq"/>
        </authorList>
    </citation>
    <scope>IDENTIFICATION</scope>
    <source>
        <tissue evidence="8">Whole Larva</tissue>
    </source>
</reference>
<dbReference type="SUPFAM" id="SSF50494">
    <property type="entry name" value="Trypsin-like serine proteases"/>
    <property type="match status" value="1"/>
</dbReference>
<dbReference type="PROSITE" id="PS50240">
    <property type="entry name" value="TRYPSIN_DOM"/>
    <property type="match status" value="1"/>
</dbReference>
<keyword evidence="7" id="KW-1185">Reference proteome</keyword>
<keyword evidence="2 4" id="KW-0378">Hydrolase</keyword>
<dbReference type="PANTHER" id="PTHR24252:SF17">
    <property type="entry name" value="SUPPRESSOR OF TUMORIGENICITY 14 PROTEIN HOMOLOG-RELATED"/>
    <property type="match status" value="1"/>
</dbReference>
<dbReference type="PROSITE" id="PS00134">
    <property type="entry name" value="TRYPSIN_HIS"/>
    <property type="match status" value="1"/>
</dbReference>
<dbReference type="GeneID" id="108557473"/>
<dbReference type="Proteomes" id="UP000695000">
    <property type="component" value="Unplaced"/>
</dbReference>
<sequence length="255" mass="27935">MWYVTSTASFFTLIVAGQAFLPQLGSRIIGGESYDIEDVPYQLSLEYLGSHICGASILSKSFAITAAHCTYGVRAAQLKVRAGSGIVEHGGQLIPISRIHQHPDYNIINLDNDISILLLKVPIKLNFRAQPIALPNWSETIKVGTTAFASGWGVIKGTDMFPINLQAITISIIGHDTCQLLYENEDITRNMMCAISWIGKMDTCRGDSGGPLVSNGKLIGITSWGYGCARDNFPGVYTNVQNYRDFIWKKTNGLL</sequence>